<dbReference type="Gene3D" id="3.40.190.290">
    <property type="match status" value="1"/>
</dbReference>
<organism evidence="6 7">
    <name type="scientific">Paraburkholderia susongensis</name>
    <dbReference type="NCBI Taxonomy" id="1515439"/>
    <lineage>
        <taxon>Bacteria</taxon>
        <taxon>Pseudomonadati</taxon>
        <taxon>Pseudomonadota</taxon>
        <taxon>Betaproteobacteria</taxon>
        <taxon>Burkholderiales</taxon>
        <taxon>Burkholderiaceae</taxon>
        <taxon>Paraburkholderia</taxon>
    </lineage>
</organism>
<evidence type="ECO:0000256" key="2">
    <source>
        <dbReference type="ARBA" id="ARBA00023015"/>
    </source>
</evidence>
<evidence type="ECO:0000259" key="5">
    <source>
        <dbReference type="PROSITE" id="PS50931"/>
    </source>
</evidence>
<gene>
    <name evidence="6" type="ORF">SAMN06265784_11042</name>
</gene>
<keyword evidence="4" id="KW-0804">Transcription</keyword>
<protein>
    <submittedName>
        <fullName evidence="6">Transcriptional regulator, LysR family</fullName>
    </submittedName>
</protein>
<dbReference type="InterPro" id="IPR000847">
    <property type="entry name" value="LysR_HTH_N"/>
</dbReference>
<dbReference type="PANTHER" id="PTHR30537:SF5">
    <property type="entry name" value="HTH-TYPE TRANSCRIPTIONAL ACTIVATOR TTDR-RELATED"/>
    <property type="match status" value="1"/>
</dbReference>
<accession>A0A1X7LWN1</accession>
<reference evidence="7" key="1">
    <citation type="submission" date="2017-04" db="EMBL/GenBank/DDBJ databases">
        <authorList>
            <person name="Varghese N."/>
            <person name="Submissions S."/>
        </authorList>
    </citation>
    <scope>NUCLEOTIDE SEQUENCE [LARGE SCALE GENOMIC DNA]</scope>
    <source>
        <strain evidence="7">LMG 29540</strain>
    </source>
</reference>
<proteinExistence type="inferred from homology"/>
<dbReference type="PROSITE" id="PS50931">
    <property type="entry name" value="HTH_LYSR"/>
    <property type="match status" value="1"/>
</dbReference>
<evidence type="ECO:0000313" key="6">
    <source>
        <dbReference type="EMBL" id="SMG57703.1"/>
    </source>
</evidence>
<name>A0A1X7LWN1_9BURK</name>
<dbReference type="EMBL" id="FXAT01000010">
    <property type="protein sequence ID" value="SMG57703.1"/>
    <property type="molecule type" value="Genomic_DNA"/>
</dbReference>
<evidence type="ECO:0000313" key="7">
    <source>
        <dbReference type="Proteomes" id="UP000193228"/>
    </source>
</evidence>
<dbReference type="InterPro" id="IPR058163">
    <property type="entry name" value="LysR-type_TF_proteobact-type"/>
</dbReference>
<dbReference type="PANTHER" id="PTHR30537">
    <property type="entry name" value="HTH-TYPE TRANSCRIPTIONAL REGULATOR"/>
    <property type="match status" value="1"/>
</dbReference>
<dbReference type="Pfam" id="PF00126">
    <property type="entry name" value="HTH_1"/>
    <property type="match status" value="1"/>
</dbReference>
<keyword evidence="3" id="KW-0238">DNA-binding</keyword>
<dbReference type="SUPFAM" id="SSF46785">
    <property type="entry name" value="Winged helix' DNA-binding domain"/>
    <property type="match status" value="1"/>
</dbReference>
<dbReference type="SUPFAM" id="SSF53850">
    <property type="entry name" value="Periplasmic binding protein-like II"/>
    <property type="match status" value="1"/>
</dbReference>
<dbReference type="GO" id="GO:0006351">
    <property type="term" value="P:DNA-templated transcription"/>
    <property type="evidence" value="ECO:0007669"/>
    <property type="project" value="TreeGrafter"/>
</dbReference>
<keyword evidence="7" id="KW-1185">Reference proteome</keyword>
<evidence type="ECO:0000256" key="4">
    <source>
        <dbReference type="ARBA" id="ARBA00023163"/>
    </source>
</evidence>
<dbReference type="InterPro" id="IPR005119">
    <property type="entry name" value="LysR_subst-bd"/>
</dbReference>
<sequence>MGEAKAAAKTKAEAPLYPVIGPDALCCEAWHSNVADMNDSADIRFLLTLRASGSLVAAARKLALSPSAVTQRLQQLEKKLGAQLVNRSARRLQFTDEGMLLCERGAELIEQFDALFDDLQTRRGGLVGTLKINAPLGFGRRHLAPVIGAFQQQNPDIDVALTLSDRPLTDATDRFDIVVHIGELPLSNLVGYTIAPNARFVCAAPALVKRIGEPDSPDALSRLPCIVLRENNEDVSLWQFSKGRTRRSVRVAAHLSCNDGDVIRQWACEGRGVILRSEWDVADDLAKGRLVRLLPGWKAPDANVIALTHRRTGLPARTRHFMQYLQSWFRPSPPWRQ</sequence>
<dbReference type="AlphaFoldDB" id="A0A1X7LWN1"/>
<dbReference type="STRING" id="1515439.SAMN06265784_11042"/>
<dbReference type="GO" id="GO:0043565">
    <property type="term" value="F:sequence-specific DNA binding"/>
    <property type="evidence" value="ECO:0007669"/>
    <property type="project" value="TreeGrafter"/>
</dbReference>
<dbReference type="Proteomes" id="UP000193228">
    <property type="component" value="Unassembled WGS sequence"/>
</dbReference>
<keyword evidence="2" id="KW-0805">Transcription regulation</keyword>
<dbReference type="InterPro" id="IPR036388">
    <property type="entry name" value="WH-like_DNA-bd_sf"/>
</dbReference>
<dbReference type="GO" id="GO:0003700">
    <property type="term" value="F:DNA-binding transcription factor activity"/>
    <property type="evidence" value="ECO:0007669"/>
    <property type="project" value="InterPro"/>
</dbReference>
<comment type="similarity">
    <text evidence="1">Belongs to the LysR transcriptional regulatory family.</text>
</comment>
<feature type="domain" description="HTH lysR-type" evidence="5">
    <location>
        <begin position="38"/>
        <end position="95"/>
    </location>
</feature>
<dbReference type="InterPro" id="IPR036390">
    <property type="entry name" value="WH_DNA-bd_sf"/>
</dbReference>
<dbReference type="Gene3D" id="1.10.10.10">
    <property type="entry name" value="Winged helix-like DNA-binding domain superfamily/Winged helix DNA-binding domain"/>
    <property type="match status" value="1"/>
</dbReference>
<evidence type="ECO:0000256" key="3">
    <source>
        <dbReference type="ARBA" id="ARBA00023125"/>
    </source>
</evidence>
<evidence type="ECO:0000256" key="1">
    <source>
        <dbReference type="ARBA" id="ARBA00009437"/>
    </source>
</evidence>
<dbReference type="Pfam" id="PF03466">
    <property type="entry name" value="LysR_substrate"/>
    <property type="match status" value="1"/>
</dbReference>